<dbReference type="EMBL" id="AFNH02000220">
    <property type="protein sequence ID" value="EZG79120.1"/>
    <property type="molecule type" value="Genomic_DNA"/>
</dbReference>
<feature type="region of interest" description="Disordered" evidence="1">
    <location>
        <begin position="228"/>
        <end position="260"/>
    </location>
</feature>
<evidence type="ECO:0000256" key="1">
    <source>
        <dbReference type="SAM" id="MobiDB-lite"/>
    </source>
</evidence>
<keyword evidence="3" id="KW-0812">Transmembrane</keyword>
<accession>A0A023BBD8</accession>
<dbReference type="Proteomes" id="UP000019763">
    <property type="component" value="Unassembled WGS sequence"/>
</dbReference>
<feature type="signal peptide" evidence="2">
    <location>
        <begin position="1"/>
        <end position="22"/>
    </location>
</feature>
<dbReference type="VEuPathDB" id="CryptoDB:GNI_029310"/>
<gene>
    <name evidence="3" type="ORF">GNI_029310</name>
</gene>
<dbReference type="GeneID" id="22911248"/>
<feature type="chain" id="PRO_5001515302" evidence="2">
    <location>
        <begin position="23"/>
        <end position="299"/>
    </location>
</feature>
<dbReference type="RefSeq" id="XP_011129128.1">
    <property type="nucleotide sequence ID" value="XM_011130826.1"/>
</dbReference>
<comment type="caution">
    <text evidence="3">The sequence shown here is derived from an EMBL/GenBank/DDBJ whole genome shotgun (WGS) entry which is preliminary data.</text>
</comment>
<reference evidence="3" key="1">
    <citation type="submission" date="2013-12" db="EMBL/GenBank/DDBJ databases">
        <authorList>
            <person name="Omoto C.K."/>
            <person name="Sibley D."/>
            <person name="Venepally P."/>
            <person name="Hadjithomas M."/>
            <person name="Karamycheva S."/>
            <person name="Brunk B."/>
            <person name="Roos D."/>
            <person name="Caler E."/>
            <person name="Lorenzi H."/>
        </authorList>
    </citation>
    <scope>NUCLEOTIDE SEQUENCE</scope>
</reference>
<evidence type="ECO:0000313" key="4">
    <source>
        <dbReference type="Proteomes" id="UP000019763"/>
    </source>
</evidence>
<feature type="compositionally biased region" description="Polar residues" evidence="1">
    <location>
        <begin position="232"/>
        <end position="256"/>
    </location>
</feature>
<keyword evidence="4" id="KW-1185">Reference proteome</keyword>
<name>A0A023BBD8_GRENI</name>
<proteinExistence type="predicted"/>
<evidence type="ECO:0000256" key="2">
    <source>
        <dbReference type="SAM" id="SignalP"/>
    </source>
</evidence>
<protein>
    <submittedName>
        <fullName evidence="3">Transmembrane protein</fullName>
    </submittedName>
</protein>
<keyword evidence="2" id="KW-0732">Signal</keyword>
<keyword evidence="3" id="KW-0472">Membrane</keyword>
<evidence type="ECO:0000313" key="3">
    <source>
        <dbReference type="EMBL" id="EZG79120.1"/>
    </source>
</evidence>
<organism evidence="3 4">
    <name type="scientific">Gregarina niphandrodes</name>
    <name type="common">Septate eugregarine</name>
    <dbReference type="NCBI Taxonomy" id="110365"/>
    <lineage>
        <taxon>Eukaryota</taxon>
        <taxon>Sar</taxon>
        <taxon>Alveolata</taxon>
        <taxon>Apicomplexa</taxon>
        <taxon>Conoidasida</taxon>
        <taxon>Gregarinasina</taxon>
        <taxon>Eugregarinorida</taxon>
        <taxon>Gregarinidae</taxon>
        <taxon>Gregarina</taxon>
    </lineage>
</organism>
<dbReference type="AlphaFoldDB" id="A0A023BBD8"/>
<sequence>MLSLWLVCTFVVCPFVVWGVHGQYEWILDARFDNEPIFFLNHTISGTPTNCCDECETQVPTAEVVACVSKYAGRRDCECRLDYELMTNKFYMCDDTWEDMWRWDGNSFLTNGPFDEIEVDFLKFSLVQPWTSFETMLWPYVWRVDEEDPCGKPFEDRALTLIDSRFDMTQFSYILTFNSTVTLPRAWTFTAEVPADADCYFLFKDLTTHGHMIRGLNPTPSPTVTPFDFNHTHTAPQEDQETVSNAGHTTPVSTAAPSDEPRLRALQLTQGAPNTSVGATTRETASLLVFTGLLCFFGN</sequence>